<reference evidence="2" key="1">
    <citation type="submission" date="2015-03" db="EMBL/GenBank/DDBJ databases">
        <authorList>
            <consortium name="Pathogen Informatics"/>
        </authorList>
    </citation>
    <scope>NUCLEOTIDE SEQUENCE [LARGE SCALE GENOMIC DNA]</scope>
    <source>
        <strain evidence="2">SMRU2248</strain>
    </source>
</reference>
<protein>
    <submittedName>
        <fullName evidence="1">Uncharacterized protein</fullName>
    </submittedName>
</protein>
<sequence length="46" mass="5547">MDKKQLSLKKFPTISSEDLLKIYGGNLWKDFDNLMLNKHRYSRFLN</sequence>
<proteinExistence type="predicted"/>
<evidence type="ECO:0000313" key="2">
    <source>
        <dbReference type="Proteomes" id="UP000041827"/>
    </source>
</evidence>
<name>A0A0T8UEH0_9STRE</name>
<evidence type="ECO:0000313" key="1">
    <source>
        <dbReference type="EMBL" id="CKB16532.1"/>
    </source>
</evidence>
<dbReference type="Proteomes" id="UP000041827">
    <property type="component" value="Unassembled WGS sequence"/>
</dbReference>
<gene>
    <name evidence="1" type="ORF">ERS021757_01821</name>
</gene>
<dbReference type="EMBL" id="CMJT01000020">
    <property type="protein sequence ID" value="CKB16532.1"/>
    <property type="molecule type" value="Genomic_DNA"/>
</dbReference>
<organism evidence="1 2">
    <name type="scientific">Streptococcus pseudopneumoniae</name>
    <dbReference type="NCBI Taxonomy" id="257758"/>
    <lineage>
        <taxon>Bacteria</taxon>
        <taxon>Bacillati</taxon>
        <taxon>Bacillota</taxon>
        <taxon>Bacilli</taxon>
        <taxon>Lactobacillales</taxon>
        <taxon>Streptococcaceae</taxon>
        <taxon>Streptococcus</taxon>
    </lineage>
</organism>
<dbReference type="AlphaFoldDB" id="A0A0T8UEH0"/>
<accession>A0A0T8UEH0</accession>